<dbReference type="InterPro" id="IPR006342">
    <property type="entry name" value="FkbM_mtfrase"/>
</dbReference>
<dbReference type="InterPro" id="IPR029063">
    <property type="entry name" value="SAM-dependent_MTases_sf"/>
</dbReference>
<dbReference type="Pfam" id="PF05050">
    <property type="entry name" value="Methyltransf_21"/>
    <property type="match status" value="1"/>
</dbReference>
<keyword evidence="2" id="KW-0489">Methyltransferase</keyword>
<evidence type="ECO:0000313" key="3">
    <source>
        <dbReference type="Proteomes" id="UP000198210"/>
    </source>
</evidence>
<evidence type="ECO:0000259" key="1">
    <source>
        <dbReference type="Pfam" id="PF05050"/>
    </source>
</evidence>
<dbReference type="InterPro" id="IPR052514">
    <property type="entry name" value="SAM-dependent_MTase"/>
</dbReference>
<dbReference type="AlphaFoldDB" id="A0A1C5I009"/>
<keyword evidence="3" id="KW-1185">Reference proteome</keyword>
<accession>A0A1C5I009</accession>
<dbReference type="PANTHER" id="PTHR34203:SF15">
    <property type="entry name" value="SLL1173 PROTEIN"/>
    <property type="match status" value="1"/>
</dbReference>
<dbReference type="GO" id="GO:0032259">
    <property type="term" value="P:methylation"/>
    <property type="evidence" value="ECO:0007669"/>
    <property type="project" value="UniProtKB-KW"/>
</dbReference>
<name>A0A1C5I009_9ACTN</name>
<dbReference type="RefSeq" id="WP_088970793.1">
    <property type="nucleotide sequence ID" value="NZ_JBHLYF010000006.1"/>
</dbReference>
<dbReference type="Gene3D" id="3.40.50.150">
    <property type="entry name" value="Vaccinia Virus protein VP39"/>
    <property type="match status" value="1"/>
</dbReference>
<protein>
    <submittedName>
        <fullName evidence="2">Methyltransferase, FkbM family</fullName>
    </submittedName>
</protein>
<reference evidence="2 3" key="1">
    <citation type="submission" date="2016-06" db="EMBL/GenBank/DDBJ databases">
        <authorList>
            <person name="Kjaerup R.B."/>
            <person name="Dalgaard T.S."/>
            <person name="Juul-Madsen H.R."/>
        </authorList>
    </citation>
    <scope>NUCLEOTIDE SEQUENCE [LARGE SCALE GENOMIC DNA]</scope>
    <source>
        <strain evidence="2 3">DSM 45097</strain>
    </source>
</reference>
<proteinExistence type="predicted"/>
<gene>
    <name evidence="2" type="ORF">GA0074704_2663</name>
</gene>
<dbReference type="CDD" id="cd02440">
    <property type="entry name" value="AdoMet_MTases"/>
    <property type="match status" value="1"/>
</dbReference>
<dbReference type="PANTHER" id="PTHR34203">
    <property type="entry name" value="METHYLTRANSFERASE, FKBM FAMILY PROTEIN"/>
    <property type="match status" value="1"/>
</dbReference>
<feature type="domain" description="Methyltransferase FkbM" evidence="1">
    <location>
        <begin position="88"/>
        <end position="251"/>
    </location>
</feature>
<dbReference type="Proteomes" id="UP000198210">
    <property type="component" value="Chromosome I"/>
</dbReference>
<sequence>MAGKRQMVDLLTRRVGPRLTARIGGAYYSARGIPCRVRYDDGAWIHRHPTGTLVNTFLTPLTPDRQDREAEDFFLHAYRPQPGDTVLDVGAGIGGEVRLFSRLVGEHGRVVAIEAHPRTFDCLRRTVALNRLTNVTPVECAIVDTPGTVHLENDDDQGHVVNGLTTDASAGVPVRGRTLAEVMSAYDLRRVDLLKMNIEGAELPALRGSVEALSAVRHLAVSCHDFLADQPGREWQRTFKGVVELLRGAGFTIRTRPVDGRPWVPYYVYASRTPQVGLRS</sequence>
<organism evidence="2 3">
    <name type="scientific">Micromonospora siamensis</name>
    <dbReference type="NCBI Taxonomy" id="299152"/>
    <lineage>
        <taxon>Bacteria</taxon>
        <taxon>Bacillati</taxon>
        <taxon>Actinomycetota</taxon>
        <taxon>Actinomycetes</taxon>
        <taxon>Micromonosporales</taxon>
        <taxon>Micromonosporaceae</taxon>
        <taxon>Micromonospora</taxon>
    </lineage>
</organism>
<dbReference type="SUPFAM" id="SSF53335">
    <property type="entry name" value="S-adenosyl-L-methionine-dependent methyltransferases"/>
    <property type="match status" value="1"/>
</dbReference>
<dbReference type="EMBL" id="LT607751">
    <property type="protein sequence ID" value="SCG51565.1"/>
    <property type="molecule type" value="Genomic_DNA"/>
</dbReference>
<dbReference type="NCBIfam" id="TIGR01444">
    <property type="entry name" value="fkbM_fam"/>
    <property type="match status" value="1"/>
</dbReference>
<dbReference type="GO" id="GO:0008168">
    <property type="term" value="F:methyltransferase activity"/>
    <property type="evidence" value="ECO:0007669"/>
    <property type="project" value="UniProtKB-KW"/>
</dbReference>
<evidence type="ECO:0000313" key="2">
    <source>
        <dbReference type="EMBL" id="SCG51565.1"/>
    </source>
</evidence>
<keyword evidence="2" id="KW-0808">Transferase</keyword>